<dbReference type="OrthoDB" id="3561344at2759"/>
<feature type="domain" description="2EXR" evidence="1">
    <location>
        <begin position="45"/>
        <end position="125"/>
    </location>
</feature>
<evidence type="ECO:0000313" key="3">
    <source>
        <dbReference type="Proteomes" id="UP000184330"/>
    </source>
</evidence>
<dbReference type="InterPro" id="IPR045518">
    <property type="entry name" value="2EXR"/>
</dbReference>
<sequence length="258" mass="28871">MDKMKGLRRLLGQSSKVVTTTMSQDLQEIVTSMSGVQLSDPPPAFGRFPDLPKELQLNVWEEAVPKGRLIVIQVASTNKLISTNTPPAVFKVCKASREVALGQLTSYIPLSGGARLHFDSNQDRILIDPLTAGISQFPVLPILENIIRLNPRFTSIFKDVKNLSIPAGTFALLVDRFAYLQQFPSLETLVFIMMESDMTISAMAKHPESWPVMEDITAGCKDKFVDRMAVSNVQPILDWYRHYFGRSLQVVFSGRRRG</sequence>
<name>A0A1L7WFU1_9HELO</name>
<gene>
    <name evidence="2" type="ORF">PAC_01523</name>
</gene>
<reference evidence="2 3" key="1">
    <citation type="submission" date="2016-03" db="EMBL/GenBank/DDBJ databases">
        <authorList>
            <person name="Ploux O."/>
        </authorList>
    </citation>
    <scope>NUCLEOTIDE SEQUENCE [LARGE SCALE GENOMIC DNA]</scope>
    <source>
        <strain evidence="2 3">UAMH 11012</strain>
    </source>
</reference>
<keyword evidence="3" id="KW-1185">Reference proteome</keyword>
<dbReference type="Pfam" id="PF20150">
    <property type="entry name" value="2EXR"/>
    <property type="match status" value="1"/>
</dbReference>
<dbReference type="EMBL" id="FJOG01000002">
    <property type="protein sequence ID" value="CZR51646.1"/>
    <property type="molecule type" value="Genomic_DNA"/>
</dbReference>
<organism evidence="2 3">
    <name type="scientific">Phialocephala subalpina</name>
    <dbReference type="NCBI Taxonomy" id="576137"/>
    <lineage>
        <taxon>Eukaryota</taxon>
        <taxon>Fungi</taxon>
        <taxon>Dikarya</taxon>
        <taxon>Ascomycota</taxon>
        <taxon>Pezizomycotina</taxon>
        <taxon>Leotiomycetes</taxon>
        <taxon>Helotiales</taxon>
        <taxon>Mollisiaceae</taxon>
        <taxon>Phialocephala</taxon>
        <taxon>Phialocephala fortinii species complex</taxon>
    </lineage>
</organism>
<proteinExistence type="predicted"/>
<evidence type="ECO:0000313" key="2">
    <source>
        <dbReference type="EMBL" id="CZR51646.1"/>
    </source>
</evidence>
<evidence type="ECO:0000259" key="1">
    <source>
        <dbReference type="Pfam" id="PF20150"/>
    </source>
</evidence>
<dbReference type="PANTHER" id="PTHR35910">
    <property type="entry name" value="2EXR DOMAIN-CONTAINING PROTEIN"/>
    <property type="match status" value="1"/>
</dbReference>
<accession>A0A1L7WFU1</accession>
<dbReference type="Proteomes" id="UP000184330">
    <property type="component" value="Unassembled WGS sequence"/>
</dbReference>
<protein>
    <recommendedName>
        <fullName evidence="1">2EXR domain-containing protein</fullName>
    </recommendedName>
</protein>
<dbReference type="PANTHER" id="PTHR35910:SF6">
    <property type="entry name" value="2EXR DOMAIN-CONTAINING PROTEIN"/>
    <property type="match status" value="1"/>
</dbReference>
<dbReference type="AlphaFoldDB" id="A0A1L7WFU1"/>